<dbReference type="EMBL" id="BNCK01000003">
    <property type="protein sequence ID" value="GHF87326.1"/>
    <property type="molecule type" value="Genomic_DNA"/>
</dbReference>
<dbReference type="PANTHER" id="PTHR30105">
    <property type="entry name" value="UNCHARACTERIZED YIBQ-RELATED"/>
    <property type="match status" value="1"/>
</dbReference>
<keyword evidence="2" id="KW-1185">Reference proteome</keyword>
<evidence type="ECO:0008006" key="3">
    <source>
        <dbReference type="Google" id="ProtNLM"/>
    </source>
</evidence>
<dbReference type="AlphaFoldDB" id="A0A919EJB2"/>
<dbReference type="RefSeq" id="WP_229854586.1">
    <property type="nucleotide sequence ID" value="NZ_BNCK01000003.1"/>
</dbReference>
<gene>
    <name evidence="1" type="primary">yibQ</name>
    <name evidence="1" type="ORF">GCM10017161_13580</name>
</gene>
<reference evidence="1" key="1">
    <citation type="journal article" date="2014" name="Int. J. Syst. Evol. Microbiol.">
        <title>Complete genome sequence of Corynebacterium casei LMG S-19264T (=DSM 44701T), isolated from a smear-ripened cheese.</title>
        <authorList>
            <consortium name="US DOE Joint Genome Institute (JGI-PGF)"/>
            <person name="Walter F."/>
            <person name="Albersmeier A."/>
            <person name="Kalinowski J."/>
            <person name="Ruckert C."/>
        </authorList>
    </citation>
    <scope>NUCLEOTIDE SEQUENCE</scope>
    <source>
        <strain evidence="1">KCTC 42731</strain>
    </source>
</reference>
<dbReference type="CDD" id="cd10936">
    <property type="entry name" value="CE4_DAC2"/>
    <property type="match status" value="1"/>
</dbReference>
<comment type="caution">
    <text evidence="1">The sequence shown here is derived from an EMBL/GenBank/DDBJ whole genome shotgun (WGS) entry which is preliminary data.</text>
</comment>
<dbReference type="InterPro" id="IPR006837">
    <property type="entry name" value="Divergent_DAC"/>
</dbReference>
<sequence>MLTNLYFSIKRRYAKTLSMHVVTKIATALLTLLIATTCLANSAQVAIIIDDIGYRKTDSDVLNLPGDITFAVLPHTPFGQTIANQAHLANKDVIIHMPMEASSGKALGPGGLTSSMDEGEVRHALLQAYQELPFAIGLNNHMGSKLTAQYSPMVWTMRFLKEKQLMFIDSVTTERSKARQLAERFDVPSLSRHLFLDNELSSEYIGQQFSLLIAQAKKNRRVVAIAHPHPETVKALLELIPLLKEHDIELVSVSDMLDAKKSASNLQQHAVE</sequence>
<proteinExistence type="predicted"/>
<dbReference type="GO" id="GO:0005975">
    <property type="term" value="P:carbohydrate metabolic process"/>
    <property type="evidence" value="ECO:0007669"/>
    <property type="project" value="InterPro"/>
</dbReference>
<dbReference type="InterPro" id="IPR011330">
    <property type="entry name" value="Glyco_hydro/deAcase_b/a-brl"/>
</dbReference>
<dbReference type="SUPFAM" id="SSF88713">
    <property type="entry name" value="Glycoside hydrolase/deacetylase"/>
    <property type="match status" value="1"/>
</dbReference>
<dbReference type="Pfam" id="PF04748">
    <property type="entry name" value="Polysacc_deac_2"/>
    <property type="match status" value="1"/>
</dbReference>
<name>A0A919EJB2_9GAMM</name>
<protein>
    <recommendedName>
        <fullName evidence="3">Divergent polysaccharide deacetylase family protein</fullName>
    </recommendedName>
</protein>
<evidence type="ECO:0000313" key="1">
    <source>
        <dbReference type="EMBL" id="GHF87326.1"/>
    </source>
</evidence>
<organism evidence="1 2">
    <name type="scientific">Thalassotalea marina</name>
    <dbReference type="NCBI Taxonomy" id="1673741"/>
    <lineage>
        <taxon>Bacteria</taxon>
        <taxon>Pseudomonadati</taxon>
        <taxon>Pseudomonadota</taxon>
        <taxon>Gammaproteobacteria</taxon>
        <taxon>Alteromonadales</taxon>
        <taxon>Colwelliaceae</taxon>
        <taxon>Thalassotalea</taxon>
    </lineage>
</organism>
<dbReference type="Gene3D" id="3.20.20.370">
    <property type="entry name" value="Glycoside hydrolase/deacetylase"/>
    <property type="match status" value="1"/>
</dbReference>
<reference evidence="1" key="2">
    <citation type="submission" date="2020-09" db="EMBL/GenBank/DDBJ databases">
        <authorList>
            <person name="Sun Q."/>
            <person name="Kim S."/>
        </authorList>
    </citation>
    <scope>NUCLEOTIDE SEQUENCE</scope>
    <source>
        <strain evidence="1">KCTC 42731</strain>
    </source>
</reference>
<evidence type="ECO:0000313" key="2">
    <source>
        <dbReference type="Proteomes" id="UP000623842"/>
    </source>
</evidence>
<accession>A0A919EJB2</accession>
<dbReference type="PANTHER" id="PTHR30105:SF2">
    <property type="entry name" value="DIVERGENT POLYSACCHARIDE DEACETYLASE SUPERFAMILY"/>
    <property type="match status" value="1"/>
</dbReference>
<dbReference type="Proteomes" id="UP000623842">
    <property type="component" value="Unassembled WGS sequence"/>
</dbReference>